<evidence type="ECO:0000313" key="2">
    <source>
        <dbReference type="Proteomes" id="UP001058271"/>
    </source>
</evidence>
<dbReference type="RefSeq" id="WP_260725548.1">
    <property type="nucleotide sequence ID" value="NZ_BAAABS010000059.1"/>
</dbReference>
<reference evidence="1" key="1">
    <citation type="submission" date="2021-04" db="EMBL/GenBank/DDBJ databases">
        <title>Biosynthetic gene clusters of Dactylosporangioum roseum.</title>
        <authorList>
            <person name="Hartkoorn R.C."/>
            <person name="Beaudoing E."/>
            <person name="Hot D."/>
            <person name="Moureu S."/>
        </authorList>
    </citation>
    <scope>NUCLEOTIDE SEQUENCE</scope>
    <source>
        <strain evidence="1">NRRL B-16295</strain>
    </source>
</reference>
<dbReference type="EMBL" id="CP073721">
    <property type="protein sequence ID" value="UWZ36224.1"/>
    <property type="molecule type" value="Genomic_DNA"/>
</dbReference>
<keyword evidence="2" id="KW-1185">Reference proteome</keyword>
<proteinExistence type="predicted"/>
<name>A0ABY5Z757_9ACTN</name>
<protein>
    <submittedName>
        <fullName evidence="1">Uncharacterized protein</fullName>
    </submittedName>
</protein>
<gene>
    <name evidence="1" type="ORF">Drose_35080</name>
</gene>
<accession>A0ABY5Z757</accession>
<evidence type="ECO:0000313" key="1">
    <source>
        <dbReference type="EMBL" id="UWZ36224.1"/>
    </source>
</evidence>
<organism evidence="1 2">
    <name type="scientific">Dactylosporangium roseum</name>
    <dbReference type="NCBI Taxonomy" id="47989"/>
    <lineage>
        <taxon>Bacteria</taxon>
        <taxon>Bacillati</taxon>
        <taxon>Actinomycetota</taxon>
        <taxon>Actinomycetes</taxon>
        <taxon>Micromonosporales</taxon>
        <taxon>Micromonosporaceae</taxon>
        <taxon>Dactylosporangium</taxon>
    </lineage>
</organism>
<sequence length="99" mass="10712">MTMHAQPCPIGAGSPYGVLGRRRGHSSLAGGASNWFTQALGKAMMLLDDRPGLESLMVLPDYPRYRDLAARTRTGRRAAGIHVLLLDAQGGFMSETWTP</sequence>
<dbReference type="Proteomes" id="UP001058271">
    <property type="component" value="Chromosome"/>
</dbReference>